<feature type="region of interest" description="Disordered" evidence="1">
    <location>
        <begin position="89"/>
        <end position="128"/>
    </location>
</feature>
<comment type="caution">
    <text evidence="2">The sequence shown here is derived from an EMBL/GenBank/DDBJ whole genome shotgun (WGS) entry which is preliminary data.</text>
</comment>
<feature type="compositionally biased region" description="Polar residues" evidence="1">
    <location>
        <begin position="89"/>
        <end position="121"/>
    </location>
</feature>
<evidence type="ECO:0000256" key="1">
    <source>
        <dbReference type="SAM" id="MobiDB-lite"/>
    </source>
</evidence>
<name>A0A8H6I7R7_9AGAR</name>
<evidence type="ECO:0000313" key="2">
    <source>
        <dbReference type="EMBL" id="KAF6758896.1"/>
    </source>
</evidence>
<proteinExistence type="predicted"/>
<dbReference type="AlphaFoldDB" id="A0A8H6I7R7"/>
<organism evidence="2 4">
    <name type="scientific">Ephemerocybe angulata</name>
    <dbReference type="NCBI Taxonomy" id="980116"/>
    <lineage>
        <taxon>Eukaryota</taxon>
        <taxon>Fungi</taxon>
        <taxon>Dikarya</taxon>
        <taxon>Basidiomycota</taxon>
        <taxon>Agaricomycotina</taxon>
        <taxon>Agaricomycetes</taxon>
        <taxon>Agaricomycetidae</taxon>
        <taxon>Agaricales</taxon>
        <taxon>Agaricineae</taxon>
        <taxon>Psathyrellaceae</taxon>
        <taxon>Ephemerocybe</taxon>
    </lineage>
</organism>
<evidence type="ECO:0000313" key="4">
    <source>
        <dbReference type="Proteomes" id="UP000521943"/>
    </source>
</evidence>
<protein>
    <submittedName>
        <fullName evidence="2">Uncharacterized protein</fullName>
    </submittedName>
</protein>
<dbReference type="Proteomes" id="UP000521943">
    <property type="component" value="Unassembled WGS sequence"/>
</dbReference>
<gene>
    <name evidence="3" type="ORF">DFP72DRAFT_1104069</name>
    <name evidence="2" type="ORF">DFP72DRAFT_844691</name>
</gene>
<sequence length="302" mass="33327">MPAVRLGERMVIRLIEFLDTRTIFLHYSLLTRLILTISTRFATLVDSPLPHESHPASGAQHVWPSLKSCSPELDITSLRHDKTGAFLNVSTPSGRHSHTHSTLSTQPYTSSHRASSTSTILTRPMVHPRPPDAQKRILATQAHGQTIHRHHLAHKRHIPDPSSNLDCQTLENGFSRPTHSANALGVVPIAIDRPLNPICRTPKNQIYTLPDSTFPLAATTTLGQALPGGRYFPRSPSPVKQLRPSGDTWEALRVARGNLPAGNENRPTELREEDRMRGIGVGTRAEQLGIPPEDFNEHPALG</sequence>
<accession>A0A8H6I7R7</accession>
<dbReference type="EMBL" id="JACGCI010000017">
    <property type="protein sequence ID" value="KAF6758898.1"/>
    <property type="molecule type" value="Genomic_DNA"/>
</dbReference>
<keyword evidence="4" id="KW-1185">Reference proteome</keyword>
<evidence type="ECO:0000313" key="3">
    <source>
        <dbReference type="EMBL" id="KAF6758898.1"/>
    </source>
</evidence>
<dbReference type="EMBL" id="JACGCI010000017">
    <property type="protein sequence ID" value="KAF6758896.1"/>
    <property type="molecule type" value="Genomic_DNA"/>
</dbReference>
<reference evidence="2 4" key="1">
    <citation type="submission" date="2020-07" db="EMBL/GenBank/DDBJ databases">
        <title>Comparative genomics of pyrophilous fungi reveals a link between fire events and developmental genes.</title>
        <authorList>
            <consortium name="DOE Joint Genome Institute"/>
            <person name="Steindorff A.S."/>
            <person name="Carver A."/>
            <person name="Calhoun S."/>
            <person name="Stillman K."/>
            <person name="Liu H."/>
            <person name="Lipzen A."/>
            <person name="Pangilinan J."/>
            <person name="Labutti K."/>
            <person name="Bruns T.D."/>
            <person name="Grigoriev I.V."/>
        </authorList>
    </citation>
    <scope>NUCLEOTIDE SEQUENCE [LARGE SCALE GENOMIC DNA]</scope>
    <source>
        <strain evidence="2 4">CBS 144469</strain>
    </source>
</reference>